<dbReference type="Pfam" id="PF06609">
    <property type="entry name" value="TRI12"/>
    <property type="match status" value="1"/>
</dbReference>
<evidence type="ECO:0000256" key="3">
    <source>
        <dbReference type="ARBA" id="ARBA00022692"/>
    </source>
</evidence>
<dbReference type="InterPro" id="IPR010573">
    <property type="entry name" value="MFS_Str1/Tri12-like"/>
</dbReference>
<feature type="transmembrane region" description="Helical" evidence="7">
    <location>
        <begin position="330"/>
        <end position="347"/>
    </location>
</feature>
<keyword evidence="3 7" id="KW-0812">Transmembrane</keyword>
<comment type="subcellular location">
    <subcellularLocation>
        <location evidence="1">Membrane</location>
        <topology evidence="1">Multi-pass membrane protein</topology>
    </subcellularLocation>
</comment>
<feature type="domain" description="Major facilitator superfamily (MFS) profile" evidence="8">
    <location>
        <begin position="1"/>
        <end position="533"/>
    </location>
</feature>
<evidence type="ECO:0000256" key="4">
    <source>
        <dbReference type="ARBA" id="ARBA00022989"/>
    </source>
</evidence>
<accession>A0A2S5B0W7</accession>
<feature type="transmembrane region" description="Helical" evidence="7">
    <location>
        <begin position="250"/>
        <end position="269"/>
    </location>
</feature>
<organism evidence="9 10">
    <name type="scientific">Rhodotorula taiwanensis</name>
    <dbReference type="NCBI Taxonomy" id="741276"/>
    <lineage>
        <taxon>Eukaryota</taxon>
        <taxon>Fungi</taxon>
        <taxon>Dikarya</taxon>
        <taxon>Basidiomycota</taxon>
        <taxon>Pucciniomycotina</taxon>
        <taxon>Microbotryomycetes</taxon>
        <taxon>Sporidiobolales</taxon>
        <taxon>Sporidiobolaceae</taxon>
        <taxon>Rhodotorula</taxon>
    </lineage>
</organism>
<gene>
    <name evidence="9" type="ORF">BMF94_6570</name>
</gene>
<feature type="transmembrane region" description="Helical" evidence="7">
    <location>
        <begin position="290"/>
        <end position="310"/>
    </location>
</feature>
<dbReference type="Proteomes" id="UP000237144">
    <property type="component" value="Unassembled WGS sequence"/>
</dbReference>
<dbReference type="AlphaFoldDB" id="A0A2S5B0W7"/>
<keyword evidence="4 7" id="KW-1133">Transmembrane helix</keyword>
<evidence type="ECO:0000256" key="1">
    <source>
        <dbReference type="ARBA" id="ARBA00004141"/>
    </source>
</evidence>
<dbReference type="InterPro" id="IPR020846">
    <property type="entry name" value="MFS_dom"/>
</dbReference>
<feature type="transmembrane region" description="Helical" evidence="7">
    <location>
        <begin position="176"/>
        <end position="196"/>
    </location>
</feature>
<dbReference type="GO" id="GO:0005886">
    <property type="term" value="C:plasma membrane"/>
    <property type="evidence" value="ECO:0007669"/>
    <property type="project" value="TreeGrafter"/>
</dbReference>
<reference evidence="9 10" key="1">
    <citation type="journal article" date="2018" name="Front. Microbiol.">
        <title>Prospects for Fungal Bioremediation of Acidic Radioactive Waste Sites: Characterization and Genome Sequence of Rhodotorula taiwanensis MD1149.</title>
        <authorList>
            <person name="Tkavc R."/>
            <person name="Matrosova V.Y."/>
            <person name="Grichenko O.E."/>
            <person name="Gostincar C."/>
            <person name="Volpe R.P."/>
            <person name="Klimenkova P."/>
            <person name="Gaidamakova E.K."/>
            <person name="Zhou C.E."/>
            <person name="Stewart B.J."/>
            <person name="Lyman M.G."/>
            <person name="Malfatti S.A."/>
            <person name="Rubinfeld B."/>
            <person name="Courtot M."/>
            <person name="Singh J."/>
            <person name="Dalgard C.L."/>
            <person name="Hamilton T."/>
            <person name="Frey K.G."/>
            <person name="Gunde-Cimerman N."/>
            <person name="Dugan L."/>
            <person name="Daly M.J."/>
        </authorList>
    </citation>
    <scope>NUCLEOTIDE SEQUENCE [LARGE SCALE GENOMIC DNA]</scope>
    <source>
        <strain evidence="9 10">MD1149</strain>
    </source>
</reference>
<feature type="transmembrane region" description="Helical" evidence="7">
    <location>
        <begin position="85"/>
        <end position="102"/>
    </location>
</feature>
<feature type="transmembrane region" description="Helical" evidence="7">
    <location>
        <begin position="509"/>
        <end position="528"/>
    </location>
</feature>
<dbReference type="Gene3D" id="1.20.1250.20">
    <property type="entry name" value="MFS general substrate transporter like domains"/>
    <property type="match status" value="2"/>
</dbReference>
<dbReference type="InterPro" id="IPR005829">
    <property type="entry name" value="Sugar_transporter_CS"/>
</dbReference>
<evidence type="ECO:0000256" key="5">
    <source>
        <dbReference type="ARBA" id="ARBA00023136"/>
    </source>
</evidence>
<evidence type="ECO:0000256" key="6">
    <source>
        <dbReference type="SAM" id="MobiDB-lite"/>
    </source>
</evidence>
<sequence>MIVSSNAPAPTKFSGRAVGCCAGALAGIFAAVFGVTATGSYAGVIGEGIGNAALTAWMSNTAQICQAILGPAVSLSSDMWGRKPFLLAGLTCAAVGAVVTATSHHPQVALLGAVLTGIGFSQQGLLVAIASETFPRNLRPAMQALFNISSSLGGVMGLTAGGLYVKSNVVGAGWRMIYGTLAIVYGLACVVIVFFYRPAQKRPDVSAVFRRHRYKIMAIDPIGLGLLACAVCPFYYGLISALNPYPWSDVHVLAPLCVGLAGFVCFGLWEWKGNSQGLLHHALFSRSRNYALCLGLLFTEGILFFSFNAFWAREVTVLLAIPSWEAGLNFLWFFLPSTIATPLVGWASQRYREVKVSLAAGFALFLVGSIGMATAQPSSRIAVRAFACVAGIGFSSPLTLMSVCAQLASPPELLALASVNLLVSRALGGVVAVACYNAVVKTRLAALVRPRLEAAIAGSGFPSARLPALVAAAQVPGTPGLKKIPGVTPQIAATVQTTMRQVYADSYRWIWVIAAPVALVAIAGVLCLEPIAPMMTRTIDAPADAQQAAPADEEGDMVGRRADSDDLKPEIEHIEAAPQELEKV</sequence>
<dbReference type="OrthoDB" id="2587356at2759"/>
<feature type="transmembrane region" description="Helical" evidence="7">
    <location>
        <begin position="108"/>
        <end position="130"/>
    </location>
</feature>
<evidence type="ECO:0000313" key="9">
    <source>
        <dbReference type="EMBL" id="POY70423.1"/>
    </source>
</evidence>
<name>A0A2S5B0W7_9BASI</name>
<feature type="transmembrane region" description="Helical" evidence="7">
    <location>
        <begin position="142"/>
        <end position="164"/>
    </location>
</feature>
<feature type="transmembrane region" description="Helical" evidence="7">
    <location>
        <begin position="413"/>
        <end position="439"/>
    </location>
</feature>
<feature type="region of interest" description="Disordered" evidence="6">
    <location>
        <begin position="542"/>
        <end position="584"/>
    </location>
</feature>
<protein>
    <recommendedName>
        <fullName evidence="8">Major facilitator superfamily (MFS) profile domain-containing protein</fullName>
    </recommendedName>
</protein>
<evidence type="ECO:0000313" key="10">
    <source>
        <dbReference type="Proteomes" id="UP000237144"/>
    </source>
</evidence>
<keyword evidence="10" id="KW-1185">Reference proteome</keyword>
<dbReference type="STRING" id="741276.A0A2S5B0W7"/>
<feature type="transmembrane region" description="Helical" evidence="7">
    <location>
        <begin position="354"/>
        <end position="375"/>
    </location>
</feature>
<keyword evidence="2" id="KW-0813">Transport</keyword>
<feature type="transmembrane region" description="Helical" evidence="7">
    <location>
        <begin position="217"/>
        <end position="238"/>
    </location>
</feature>
<dbReference type="PANTHER" id="PTHR23501:SF195">
    <property type="entry name" value="PEP5"/>
    <property type="match status" value="1"/>
</dbReference>
<evidence type="ECO:0000259" key="8">
    <source>
        <dbReference type="PROSITE" id="PS50850"/>
    </source>
</evidence>
<feature type="transmembrane region" description="Helical" evidence="7">
    <location>
        <begin position="381"/>
        <end position="401"/>
    </location>
</feature>
<dbReference type="InterPro" id="IPR036259">
    <property type="entry name" value="MFS_trans_sf"/>
</dbReference>
<proteinExistence type="predicted"/>
<dbReference type="EMBL" id="PJQD01000117">
    <property type="protein sequence ID" value="POY70423.1"/>
    <property type="molecule type" value="Genomic_DNA"/>
</dbReference>
<dbReference type="GO" id="GO:0022857">
    <property type="term" value="F:transmembrane transporter activity"/>
    <property type="evidence" value="ECO:0007669"/>
    <property type="project" value="InterPro"/>
</dbReference>
<keyword evidence="5 7" id="KW-0472">Membrane</keyword>
<feature type="compositionally biased region" description="Basic and acidic residues" evidence="6">
    <location>
        <begin position="557"/>
        <end position="584"/>
    </location>
</feature>
<dbReference type="PANTHER" id="PTHR23501">
    <property type="entry name" value="MAJOR FACILITATOR SUPERFAMILY"/>
    <property type="match status" value="1"/>
</dbReference>
<evidence type="ECO:0000256" key="2">
    <source>
        <dbReference type="ARBA" id="ARBA00022448"/>
    </source>
</evidence>
<evidence type="ECO:0000256" key="7">
    <source>
        <dbReference type="SAM" id="Phobius"/>
    </source>
</evidence>
<dbReference type="PROSITE" id="PS50850">
    <property type="entry name" value="MFS"/>
    <property type="match status" value="1"/>
</dbReference>
<dbReference type="PROSITE" id="PS00216">
    <property type="entry name" value="SUGAR_TRANSPORT_1"/>
    <property type="match status" value="1"/>
</dbReference>
<comment type="caution">
    <text evidence="9">The sequence shown here is derived from an EMBL/GenBank/DDBJ whole genome shotgun (WGS) entry which is preliminary data.</text>
</comment>
<dbReference type="SUPFAM" id="SSF103473">
    <property type="entry name" value="MFS general substrate transporter"/>
    <property type="match status" value="1"/>
</dbReference>